<keyword evidence="7" id="KW-1185">Reference proteome</keyword>
<name>A0ABR7LGR2_9PSEU</name>
<dbReference type="Pfam" id="PF13359">
    <property type="entry name" value="DDE_Tnp_4"/>
    <property type="match status" value="1"/>
</dbReference>
<dbReference type="EMBL" id="JABVED010000060">
    <property type="protein sequence ID" value="MBC6451752.1"/>
    <property type="molecule type" value="Genomic_DNA"/>
</dbReference>
<dbReference type="InterPro" id="IPR027805">
    <property type="entry name" value="Transposase_HTH_dom"/>
</dbReference>
<evidence type="ECO:0000313" key="6">
    <source>
        <dbReference type="EMBL" id="MBC6451752.1"/>
    </source>
</evidence>
<feature type="domain" description="Transposase Helix-turn-helix" evidence="5">
    <location>
        <begin position="34"/>
        <end position="85"/>
    </location>
</feature>
<keyword evidence="2" id="KW-0479">Metal-binding</keyword>
<dbReference type="RefSeq" id="WP_187224813.1">
    <property type="nucleotide sequence ID" value="NZ_JABVED010000060.1"/>
</dbReference>
<protein>
    <submittedName>
        <fullName evidence="6">Transposase family protein</fullName>
    </submittedName>
</protein>
<evidence type="ECO:0000259" key="5">
    <source>
        <dbReference type="Pfam" id="PF13613"/>
    </source>
</evidence>
<comment type="caution">
    <text evidence="6">The sequence shown here is derived from an EMBL/GenBank/DDBJ whole genome shotgun (WGS) entry which is preliminary data.</text>
</comment>
<feature type="domain" description="DDE Tnp4" evidence="4">
    <location>
        <begin position="104"/>
        <end position="253"/>
    </location>
</feature>
<dbReference type="InterPro" id="IPR027806">
    <property type="entry name" value="HARBI1_dom"/>
</dbReference>
<evidence type="ECO:0000256" key="3">
    <source>
        <dbReference type="SAM" id="MobiDB-lite"/>
    </source>
</evidence>
<feature type="region of interest" description="Disordered" evidence="3">
    <location>
        <begin position="192"/>
        <end position="218"/>
    </location>
</feature>
<feature type="compositionally biased region" description="Basic and acidic residues" evidence="3">
    <location>
        <begin position="199"/>
        <end position="209"/>
    </location>
</feature>
<sequence length="259" mass="28629">MLYYRAALPLSHRTLTFVSGLIRAHRKELGSVWRKLNPGEQALLVLVYLRKGEPFAEVGAGFGVSTTTCWRYVDETVELLARRAPKLRAALRKAKRSGMAYVVVDGTLIPVDRVAADRPFYSGKHKIHGVNLQVVASPDGTILWVSGQLPGSTHDTAAARIWNILAALRAAGLIALADKGYHGYDPTGQHVITPYKGRNKPDSQKDANRAHARLRGPGERANAQLKTWRILRKLRCCPRRASRIAKAIHVLQNYETTAG</sequence>
<gene>
    <name evidence="6" type="ORF">GPZ80_31915</name>
</gene>
<evidence type="ECO:0000256" key="1">
    <source>
        <dbReference type="ARBA" id="ARBA00001968"/>
    </source>
</evidence>
<reference evidence="6 7" key="1">
    <citation type="submission" date="2020-06" db="EMBL/GenBank/DDBJ databases">
        <title>Actinokineospora xiongansis sp. nov., isolated from soil of Baiyangdian.</title>
        <authorList>
            <person name="Zhang X."/>
        </authorList>
    </citation>
    <scope>NUCLEOTIDE SEQUENCE [LARGE SCALE GENOMIC DNA]</scope>
    <source>
        <strain evidence="6 7">HBU206404</strain>
    </source>
</reference>
<evidence type="ECO:0000313" key="7">
    <source>
        <dbReference type="Proteomes" id="UP000734823"/>
    </source>
</evidence>
<proteinExistence type="predicted"/>
<organism evidence="6 7">
    <name type="scientific">Actinokineospora xionganensis</name>
    <dbReference type="NCBI Taxonomy" id="2684470"/>
    <lineage>
        <taxon>Bacteria</taxon>
        <taxon>Bacillati</taxon>
        <taxon>Actinomycetota</taxon>
        <taxon>Actinomycetes</taxon>
        <taxon>Pseudonocardiales</taxon>
        <taxon>Pseudonocardiaceae</taxon>
        <taxon>Actinokineospora</taxon>
    </lineage>
</organism>
<dbReference type="Pfam" id="PF13613">
    <property type="entry name" value="HTH_Tnp_4"/>
    <property type="match status" value="1"/>
</dbReference>
<evidence type="ECO:0000259" key="4">
    <source>
        <dbReference type="Pfam" id="PF13359"/>
    </source>
</evidence>
<comment type="cofactor">
    <cofactor evidence="1">
        <name>a divalent metal cation</name>
        <dbReference type="ChEBI" id="CHEBI:60240"/>
    </cofactor>
</comment>
<evidence type="ECO:0000256" key="2">
    <source>
        <dbReference type="ARBA" id="ARBA00022723"/>
    </source>
</evidence>
<dbReference type="Proteomes" id="UP000734823">
    <property type="component" value="Unassembled WGS sequence"/>
</dbReference>
<accession>A0ABR7LGR2</accession>